<feature type="transmembrane region" description="Helical" evidence="1">
    <location>
        <begin position="494"/>
        <end position="511"/>
    </location>
</feature>
<gene>
    <name evidence="2" type="ORF">Tsubulata_004826</name>
</gene>
<feature type="transmembrane region" description="Helical" evidence="1">
    <location>
        <begin position="457"/>
        <end position="488"/>
    </location>
</feature>
<keyword evidence="1" id="KW-1133">Transmembrane helix</keyword>
<protein>
    <submittedName>
        <fullName evidence="2">Uncharacterized protein</fullName>
    </submittedName>
</protein>
<keyword evidence="1" id="KW-0812">Transmembrane</keyword>
<evidence type="ECO:0000256" key="1">
    <source>
        <dbReference type="SAM" id="Phobius"/>
    </source>
</evidence>
<name>A0A9Q0FCZ5_9ROSI</name>
<keyword evidence="1" id="KW-0472">Membrane</keyword>
<accession>A0A9Q0FCZ5</accession>
<dbReference type="PANTHER" id="PTHR37254">
    <property type="entry name" value="OS01G0100500 PROTEIN"/>
    <property type="match status" value="1"/>
</dbReference>
<reference evidence="2" key="2">
    <citation type="journal article" date="2023" name="Plants (Basel)">
        <title>Annotation of the Turnera subulata (Passifloraceae) Draft Genome Reveals the S-Locus Evolved after the Divergence of Turneroideae from Passifloroideae in a Stepwise Manner.</title>
        <authorList>
            <person name="Henning P.M."/>
            <person name="Roalson E.H."/>
            <person name="Mir W."/>
            <person name="McCubbin A.G."/>
            <person name="Shore J.S."/>
        </authorList>
    </citation>
    <scope>NUCLEOTIDE SEQUENCE</scope>
    <source>
        <strain evidence="2">F60SS</strain>
    </source>
</reference>
<dbReference type="EMBL" id="JAKUCV010005962">
    <property type="protein sequence ID" value="KAJ4829195.1"/>
    <property type="molecule type" value="Genomic_DNA"/>
</dbReference>
<keyword evidence="3" id="KW-1185">Reference proteome</keyword>
<comment type="caution">
    <text evidence="2">The sequence shown here is derived from an EMBL/GenBank/DDBJ whole genome shotgun (WGS) entry which is preliminary data.</text>
</comment>
<feature type="transmembrane region" description="Helical" evidence="1">
    <location>
        <begin position="124"/>
        <end position="146"/>
    </location>
</feature>
<dbReference type="OrthoDB" id="1909934at2759"/>
<dbReference type="Proteomes" id="UP001141552">
    <property type="component" value="Unassembled WGS sequence"/>
</dbReference>
<evidence type="ECO:0000313" key="3">
    <source>
        <dbReference type="Proteomes" id="UP001141552"/>
    </source>
</evidence>
<sequence length="512" mass="57205">MIEGKRKEKEKERGGLKLNCIFTYIVCCISKAKRKESQASGRAGGWKMGEGAACPGNSIRYNGSLCACPVGQLLNSSANRCSALGRSGGIWTNNGVDYLAVSSFPLETIFSLESIKKLTRSQAVFLEATLVMVLLWLLFCFFLRFANLHQRGTPWFRLRWWISRLDICFATRHWLDDQQVVVKRKTELGGTFSIASWILFIGLLAALLYQVIANRTIEVHNVRALNAPDLTDFVNDMEMEFNLTTLSSTITCLNLRGLGTLATGTPAFLDFRLANLADFLNFTCHNTTNGPTLTFSCSRCQFTKDSLYISWHFVDLPSAPATAVGFQFNLTAKTHADPKHVNLVGGMLHNGTTFDDTPVTFRGNDSNVLKFNLFPRIYRNLHNLRLIQPLFHEFLPGSFFRDTTRLRASLETPADGIINTTLYINFLSAYVVEIQSQNMMGLGNYFAFPFTQDSLEFLLLFCGFLLCLLNLVFFVLLCLCIHVLVILIGPLQCTASSFGVAFGPTVLVLLVT</sequence>
<organism evidence="2 3">
    <name type="scientific">Turnera subulata</name>
    <dbReference type="NCBI Taxonomy" id="218843"/>
    <lineage>
        <taxon>Eukaryota</taxon>
        <taxon>Viridiplantae</taxon>
        <taxon>Streptophyta</taxon>
        <taxon>Embryophyta</taxon>
        <taxon>Tracheophyta</taxon>
        <taxon>Spermatophyta</taxon>
        <taxon>Magnoliopsida</taxon>
        <taxon>eudicotyledons</taxon>
        <taxon>Gunneridae</taxon>
        <taxon>Pentapetalae</taxon>
        <taxon>rosids</taxon>
        <taxon>fabids</taxon>
        <taxon>Malpighiales</taxon>
        <taxon>Passifloraceae</taxon>
        <taxon>Turnera</taxon>
    </lineage>
</organism>
<reference evidence="2" key="1">
    <citation type="submission" date="2022-02" db="EMBL/GenBank/DDBJ databases">
        <authorList>
            <person name="Henning P.M."/>
            <person name="McCubbin A.G."/>
            <person name="Shore J.S."/>
        </authorList>
    </citation>
    <scope>NUCLEOTIDE SEQUENCE</scope>
    <source>
        <strain evidence="2">F60SS</strain>
        <tissue evidence="2">Leaves</tissue>
    </source>
</reference>
<proteinExistence type="predicted"/>
<feature type="transmembrane region" description="Helical" evidence="1">
    <location>
        <begin position="194"/>
        <end position="213"/>
    </location>
</feature>
<dbReference type="PANTHER" id="PTHR37254:SF1">
    <property type="entry name" value="OS01G0100500 PROTEIN"/>
    <property type="match status" value="1"/>
</dbReference>
<dbReference type="AlphaFoldDB" id="A0A9Q0FCZ5"/>
<evidence type="ECO:0000313" key="2">
    <source>
        <dbReference type="EMBL" id="KAJ4829195.1"/>
    </source>
</evidence>